<evidence type="ECO:0000313" key="2">
    <source>
        <dbReference type="EMBL" id="RVV98650.1"/>
    </source>
</evidence>
<dbReference type="EMBL" id="RQXX01000002">
    <property type="protein sequence ID" value="RVV98650.1"/>
    <property type="molecule type" value="Genomic_DNA"/>
</dbReference>
<dbReference type="Proteomes" id="UP000285908">
    <property type="component" value="Unassembled WGS sequence"/>
</dbReference>
<feature type="compositionally biased region" description="Basic and acidic residues" evidence="1">
    <location>
        <begin position="40"/>
        <end position="63"/>
    </location>
</feature>
<dbReference type="OrthoDB" id="7192657at2"/>
<keyword evidence="3" id="KW-1185">Reference proteome</keyword>
<name>A0A438AIW1_9RHOB</name>
<accession>A0A438AIW1</accession>
<protein>
    <submittedName>
        <fullName evidence="2">DUF4169 family protein</fullName>
    </submittedName>
</protein>
<evidence type="ECO:0000313" key="3">
    <source>
        <dbReference type="Proteomes" id="UP000285908"/>
    </source>
</evidence>
<evidence type="ECO:0000256" key="1">
    <source>
        <dbReference type="SAM" id="MobiDB-lite"/>
    </source>
</evidence>
<dbReference type="RefSeq" id="WP_127905881.1">
    <property type="nucleotide sequence ID" value="NZ_RQXX01000002.1"/>
</dbReference>
<sequence>MSTPVNLNRARKERARNEARSRADANAAKFGRTKAQKSLDTARAETSERRLDQLRLDRTKPEE</sequence>
<organism evidence="2 3">
    <name type="scientific">Mesobaculum littorinae</name>
    <dbReference type="NCBI Taxonomy" id="2486419"/>
    <lineage>
        <taxon>Bacteria</taxon>
        <taxon>Pseudomonadati</taxon>
        <taxon>Pseudomonadota</taxon>
        <taxon>Alphaproteobacteria</taxon>
        <taxon>Rhodobacterales</taxon>
        <taxon>Roseobacteraceae</taxon>
        <taxon>Mesobaculum</taxon>
    </lineage>
</organism>
<gene>
    <name evidence="2" type="ORF">EKE94_06980</name>
</gene>
<dbReference type="Pfam" id="PF13770">
    <property type="entry name" value="DUF4169"/>
    <property type="match status" value="1"/>
</dbReference>
<proteinExistence type="predicted"/>
<reference evidence="2 3" key="1">
    <citation type="submission" date="2018-11" db="EMBL/GenBank/DDBJ databases">
        <title>Mesobaculum littorinae gen. nov., sp. nov., isolated from Littorina scabra that represents a novel genus of the order Rhodobacteraceae.</title>
        <authorList>
            <person name="Li F."/>
        </authorList>
    </citation>
    <scope>NUCLEOTIDE SEQUENCE [LARGE SCALE GENOMIC DNA]</scope>
    <source>
        <strain evidence="2 3">M0103</strain>
    </source>
</reference>
<feature type="region of interest" description="Disordered" evidence="1">
    <location>
        <begin position="1"/>
        <end position="63"/>
    </location>
</feature>
<dbReference type="InterPro" id="IPR025227">
    <property type="entry name" value="DUF4169"/>
</dbReference>
<dbReference type="AlphaFoldDB" id="A0A438AIW1"/>
<comment type="caution">
    <text evidence="2">The sequence shown here is derived from an EMBL/GenBank/DDBJ whole genome shotgun (WGS) entry which is preliminary data.</text>
</comment>